<sequence>MLSQGSIIAQTSLLHPPVINPKMPRLPWSQRWLEICSWILTMKRSTTLSLTMKMTIQKLKVLLLKVG</sequence>
<name>A0A7J7KEE0_BUGNE</name>
<proteinExistence type="predicted"/>
<dbReference type="EMBL" id="VXIV02000702">
    <property type="protein sequence ID" value="KAF6036563.1"/>
    <property type="molecule type" value="Genomic_DNA"/>
</dbReference>
<organism evidence="1 2">
    <name type="scientific">Bugula neritina</name>
    <name type="common">Brown bryozoan</name>
    <name type="synonym">Sertularia neritina</name>
    <dbReference type="NCBI Taxonomy" id="10212"/>
    <lineage>
        <taxon>Eukaryota</taxon>
        <taxon>Metazoa</taxon>
        <taxon>Spiralia</taxon>
        <taxon>Lophotrochozoa</taxon>
        <taxon>Bryozoa</taxon>
        <taxon>Gymnolaemata</taxon>
        <taxon>Cheilostomatida</taxon>
        <taxon>Flustrina</taxon>
        <taxon>Buguloidea</taxon>
        <taxon>Bugulidae</taxon>
        <taxon>Bugula</taxon>
    </lineage>
</organism>
<keyword evidence="2" id="KW-1185">Reference proteome</keyword>
<comment type="caution">
    <text evidence="1">The sequence shown here is derived from an EMBL/GenBank/DDBJ whole genome shotgun (WGS) entry which is preliminary data.</text>
</comment>
<accession>A0A7J7KEE0</accession>
<evidence type="ECO:0000313" key="2">
    <source>
        <dbReference type="Proteomes" id="UP000593567"/>
    </source>
</evidence>
<protein>
    <submittedName>
        <fullName evidence="1">Uncharacterized protein</fullName>
    </submittedName>
</protein>
<dbReference type="AlphaFoldDB" id="A0A7J7KEE0"/>
<reference evidence="1" key="1">
    <citation type="submission" date="2020-06" db="EMBL/GenBank/DDBJ databases">
        <title>Draft genome of Bugula neritina, a colonial animal packing powerful symbionts and potential medicines.</title>
        <authorList>
            <person name="Rayko M."/>
        </authorList>
    </citation>
    <scope>NUCLEOTIDE SEQUENCE [LARGE SCALE GENOMIC DNA]</scope>
    <source>
        <strain evidence="1">Kwan_BN1</strain>
    </source>
</reference>
<dbReference type="Proteomes" id="UP000593567">
    <property type="component" value="Unassembled WGS sequence"/>
</dbReference>
<gene>
    <name evidence="1" type="ORF">EB796_005130</name>
</gene>
<evidence type="ECO:0000313" key="1">
    <source>
        <dbReference type="EMBL" id="KAF6036563.1"/>
    </source>
</evidence>